<keyword evidence="3" id="KW-0732">Signal</keyword>
<dbReference type="PANTHER" id="PTHR47245">
    <property type="entry name" value="PEPTIDYLPROLYL ISOMERASE"/>
    <property type="match status" value="1"/>
</dbReference>
<feature type="coiled-coil region" evidence="2">
    <location>
        <begin position="121"/>
        <end position="148"/>
    </location>
</feature>
<protein>
    <submittedName>
        <fullName evidence="5">SurA N-terminal domain-containing protein</fullName>
    </submittedName>
</protein>
<dbReference type="EMBL" id="CP121196">
    <property type="protein sequence ID" value="XBH19764.1"/>
    <property type="molecule type" value="Genomic_DNA"/>
</dbReference>
<sequence>MQVQVLVSKRRKSVALLISSTLLLVALAACRHAPSPDVMATVNNKDILRSDLDKAYNTYKSAQGEAPQGPSPEQADIVRLNLLRQMIDDEILDQRAAKLNLAASDEDVNAKLTDLKAPYTQEEFDKQLKQQNLTLEDLKQRIRRKLTSDKLINKEIDSKVNISDADISNYYTTHKSEFNVIEPQYHLAWIVVTTGPTQPTGNLQNNKATSDADARKKIQTLRNRLTTGGEDFGNLAMNFSDDPNANSNAGDMGFIAETALQQRDPGTFAAIEKLKAGQVTDVLPVYGGAGPSQRAVGYAIYKLISREPAGQRELNNPSVQQTIRQGLRESHGQLLKAAYYEMLRDDAKVRNYFAEQILKQGAK</sequence>
<dbReference type="InterPro" id="IPR050245">
    <property type="entry name" value="PrsA_foldase"/>
</dbReference>
<dbReference type="Gene3D" id="3.10.50.40">
    <property type="match status" value="1"/>
</dbReference>
<name>A0AAU7DR35_9BACT</name>
<dbReference type="Pfam" id="PF00639">
    <property type="entry name" value="Rotamase"/>
    <property type="match status" value="1"/>
</dbReference>
<dbReference type="RefSeq" id="WP_348264985.1">
    <property type="nucleotide sequence ID" value="NZ_CP121196.1"/>
</dbReference>
<dbReference type="PANTHER" id="PTHR47245:SF2">
    <property type="entry name" value="PEPTIDYL-PROLYL CIS-TRANS ISOMERASE HP_0175-RELATED"/>
    <property type="match status" value="1"/>
</dbReference>
<dbReference type="SUPFAM" id="SSF109998">
    <property type="entry name" value="Triger factor/SurA peptide-binding domain-like"/>
    <property type="match status" value="1"/>
</dbReference>
<feature type="chain" id="PRO_5043772728" evidence="3">
    <location>
        <begin position="29"/>
        <end position="363"/>
    </location>
</feature>
<dbReference type="InterPro" id="IPR046357">
    <property type="entry name" value="PPIase_dom_sf"/>
</dbReference>
<dbReference type="GO" id="GO:0003755">
    <property type="term" value="F:peptidyl-prolyl cis-trans isomerase activity"/>
    <property type="evidence" value="ECO:0007669"/>
    <property type="project" value="UniProtKB-KW"/>
</dbReference>
<dbReference type="AlphaFoldDB" id="A0AAU7DR35"/>
<keyword evidence="1" id="KW-0413">Isomerase</keyword>
<organism evidence="5">
    <name type="scientific">Telmatobacter sp. DSM 110680</name>
    <dbReference type="NCBI Taxonomy" id="3036704"/>
    <lineage>
        <taxon>Bacteria</taxon>
        <taxon>Pseudomonadati</taxon>
        <taxon>Acidobacteriota</taxon>
        <taxon>Terriglobia</taxon>
        <taxon>Terriglobales</taxon>
        <taxon>Acidobacteriaceae</taxon>
        <taxon>Telmatobacter</taxon>
    </lineage>
</organism>
<keyword evidence="1" id="KW-0697">Rotamase</keyword>
<evidence type="ECO:0000256" key="2">
    <source>
        <dbReference type="SAM" id="Coils"/>
    </source>
</evidence>
<feature type="domain" description="PpiC" evidence="4">
    <location>
        <begin position="182"/>
        <end position="305"/>
    </location>
</feature>
<accession>A0AAU7DR35</accession>
<keyword evidence="2" id="KW-0175">Coiled coil</keyword>
<reference evidence="5" key="1">
    <citation type="submission" date="2023-03" db="EMBL/GenBank/DDBJ databases">
        <title>Edaphobacter sp.</title>
        <authorList>
            <person name="Huber K.J."/>
            <person name="Papendorf J."/>
            <person name="Pilke C."/>
            <person name="Bunk B."/>
            <person name="Sproeer C."/>
            <person name="Pester M."/>
        </authorList>
    </citation>
    <scope>NUCLEOTIDE SEQUENCE</scope>
    <source>
        <strain evidence="5">DSM 110680</strain>
    </source>
</reference>
<dbReference type="Pfam" id="PF13624">
    <property type="entry name" value="SurA_N_3"/>
    <property type="match status" value="1"/>
</dbReference>
<evidence type="ECO:0000259" key="4">
    <source>
        <dbReference type="PROSITE" id="PS50198"/>
    </source>
</evidence>
<feature type="signal peptide" evidence="3">
    <location>
        <begin position="1"/>
        <end position="28"/>
    </location>
</feature>
<dbReference type="SUPFAM" id="SSF54534">
    <property type="entry name" value="FKBP-like"/>
    <property type="match status" value="1"/>
</dbReference>
<gene>
    <name evidence="5" type="ORF">P8935_10705</name>
</gene>
<evidence type="ECO:0000256" key="3">
    <source>
        <dbReference type="SAM" id="SignalP"/>
    </source>
</evidence>
<dbReference type="PROSITE" id="PS50198">
    <property type="entry name" value="PPIC_PPIASE_2"/>
    <property type="match status" value="1"/>
</dbReference>
<dbReference type="InterPro" id="IPR027304">
    <property type="entry name" value="Trigger_fact/SurA_dom_sf"/>
</dbReference>
<dbReference type="InterPro" id="IPR000297">
    <property type="entry name" value="PPIase_PpiC"/>
</dbReference>
<evidence type="ECO:0000313" key="5">
    <source>
        <dbReference type="EMBL" id="XBH19764.1"/>
    </source>
</evidence>
<dbReference type="Gene3D" id="1.10.4030.10">
    <property type="entry name" value="Porin chaperone SurA, peptide-binding domain"/>
    <property type="match status" value="1"/>
</dbReference>
<evidence type="ECO:0000256" key="1">
    <source>
        <dbReference type="PROSITE-ProRule" id="PRU00278"/>
    </source>
</evidence>
<proteinExistence type="predicted"/>